<dbReference type="EMBL" id="HACA01033175">
    <property type="protein sequence ID" value="CDW50536.1"/>
    <property type="molecule type" value="Transcribed_RNA"/>
</dbReference>
<dbReference type="AlphaFoldDB" id="A0A0K2VKL5"/>
<sequence>MDSTFNVIIVDRWRIRLSIILFKNCWT</sequence>
<name>A0A0K2VKL5_LEPSM</name>
<proteinExistence type="predicted"/>
<reference evidence="1" key="1">
    <citation type="submission" date="2014-05" db="EMBL/GenBank/DDBJ databases">
        <authorList>
            <person name="Chronopoulou M."/>
        </authorList>
    </citation>
    <scope>NUCLEOTIDE SEQUENCE</scope>
    <source>
        <tissue evidence="1">Whole organism</tissue>
    </source>
</reference>
<organism evidence="1">
    <name type="scientific">Lepeophtheirus salmonis</name>
    <name type="common">Salmon louse</name>
    <name type="synonym">Caligus salmonis</name>
    <dbReference type="NCBI Taxonomy" id="72036"/>
    <lineage>
        <taxon>Eukaryota</taxon>
        <taxon>Metazoa</taxon>
        <taxon>Ecdysozoa</taxon>
        <taxon>Arthropoda</taxon>
        <taxon>Crustacea</taxon>
        <taxon>Multicrustacea</taxon>
        <taxon>Hexanauplia</taxon>
        <taxon>Copepoda</taxon>
        <taxon>Siphonostomatoida</taxon>
        <taxon>Caligidae</taxon>
        <taxon>Lepeophtheirus</taxon>
    </lineage>
</organism>
<evidence type="ECO:0000313" key="1">
    <source>
        <dbReference type="EMBL" id="CDW50536.1"/>
    </source>
</evidence>
<protein>
    <submittedName>
        <fullName evidence="1">Uncharacterized protein</fullName>
    </submittedName>
</protein>
<accession>A0A0K2VKL5</accession>